<evidence type="ECO:0000313" key="2">
    <source>
        <dbReference type="Proteomes" id="UP000054538"/>
    </source>
</evidence>
<dbReference type="EMBL" id="KN827758">
    <property type="protein sequence ID" value="KIK75952.1"/>
    <property type="molecule type" value="Genomic_DNA"/>
</dbReference>
<dbReference type="AlphaFoldDB" id="A0A0D0BXT4"/>
<protein>
    <submittedName>
        <fullName evidence="1">Unplaced genomic scaffold scaffold_2936, whole genome shotgun sequence</fullName>
    </submittedName>
</protein>
<dbReference type="OrthoDB" id="2683678at2759"/>
<name>A0A0D0BXT4_9AGAM</name>
<dbReference type="InParanoid" id="A0A0D0BXT4"/>
<evidence type="ECO:0000313" key="1">
    <source>
        <dbReference type="EMBL" id="KIK75952.1"/>
    </source>
</evidence>
<organism evidence="1 2">
    <name type="scientific">Paxillus rubicundulus Ve08.2h10</name>
    <dbReference type="NCBI Taxonomy" id="930991"/>
    <lineage>
        <taxon>Eukaryota</taxon>
        <taxon>Fungi</taxon>
        <taxon>Dikarya</taxon>
        <taxon>Basidiomycota</taxon>
        <taxon>Agaricomycotina</taxon>
        <taxon>Agaricomycetes</taxon>
        <taxon>Agaricomycetidae</taxon>
        <taxon>Boletales</taxon>
        <taxon>Paxilineae</taxon>
        <taxon>Paxillaceae</taxon>
        <taxon>Paxillus</taxon>
    </lineage>
</organism>
<accession>A0A0D0BXT4</accession>
<sequence length="99" mass="11577">PLFHCWIEARAVNVVSRKVYNEMDDVKDTLRGTIKSITPEFLMTWDINSTMDHIINKSTPTLHWLLESASQTDRARRENTKKTSTTVCLSLFRLLCSYW</sequence>
<keyword evidence="2" id="KW-1185">Reference proteome</keyword>
<dbReference type="Proteomes" id="UP000054538">
    <property type="component" value="Unassembled WGS sequence"/>
</dbReference>
<feature type="non-terminal residue" evidence="1">
    <location>
        <position position="1"/>
    </location>
</feature>
<dbReference type="HOGENOM" id="CLU_169369_0_0_1"/>
<reference evidence="1 2" key="1">
    <citation type="submission" date="2014-04" db="EMBL/GenBank/DDBJ databases">
        <authorList>
            <consortium name="DOE Joint Genome Institute"/>
            <person name="Kuo A."/>
            <person name="Kohler A."/>
            <person name="Jargeat P."/>
            <person name="Nagy L.G."/>
            <person name="Floudas D."/>
            <person name="Copeland A."/>
            <person name="Barry K.W."/>
            <person name="Cichocki N."/>
            <person name="Veneault-Fourrey C."/>
            <person name="LaButti K."/>
            <person name="Lindquist E.A."/>
            <person name="Lipzen A."/>
            <person name="Lundell T."/>
            <person name="Morin E."/>
            <person name="Murat C."/>
            <person name="Sun H."/>
            <person name="Tunlid A."/>
            <person name="Henrissat B."/>
            <person name="Grigoriev I.V."/>
            <person name="Hibbett D.S."/>
            <person name="Martin F."/>
            <person name="Nordberg H.P."/>
            <person name="Cantor M.N."/>
            <person name="Hua S.X."/>
        </authorList>
    </citation>
    <scope>NUCLEOTIDE SEQUENCE [LARGE SCALE GENOMIC DNA]</scope>
    <source>
        <strain evidence="1 2">Ve08.2h10</strain>
    </source>
</reference>
<proteinExistence type="predicted"/>
<gene>
    <name evidence="1" type="ORF">PAXRUDRAFT_171214</name>
</gene>
<reference evidence="2" key="2">
    <citation type="submission" date="2015-01" db="EMBL/GenBank/DDBJ databases">
        <title>Evolutionary Origins and Diversification of the Mycorrhizal Mutualists.</title>
        <authorList>
            <consortium name="DOE Joint Genome Institute"/>
            <consortium name="Mycorrhizal Genomics Consortium"/>
            <person name="Kohler A."/>
            <person name="Kuo A."/>
            <person name="Nagy L.G."/>
            <person name="Floudas D."/>
            <person name="Copeland A."/>
            <person name="Barry K.W."/>
            <person name="Cichocki N."/>
            <person name="Veneault-Fourrey C."/>
            <person name="LaButti K."/>
            <person name="Lindquist E.A."/>
            <person name="Lipzen A."/>
            <person name="Lundell T."/>
            <person name="Morin E."/>
            <person name="Murat C."/>
            <person name="Riley R."/>
            <person name="Ohm R."/>
            <person name="Sun H."/>
            <person name="Tunlid A."/>
            <person name="Henrissat B."/>
            <person name="Grigoriev I.V."/>
            <person name="Hibbett D.S."/>
            <person name="Martin F."/>
        </authorList>
    </citation>
    <scope>NUCLEOTIDE SEQUENCE [LARGE SCALE GENOMIC DNA]</scope>
    <source>
        <strain evidence="2">Ve08.2h10</strain>
    </source>
</reference>